<reference evidence="3" key="1">
    <citation type="submission" date="2021-02" db="EMBL/GenBank/DDBJ databases">
        <title>Genome-Resolved Metagenomics of a Microbial Community Performing Photosynthetic Biological Nutrient Removal.</title>
        <authorList>
            <person name="Mcdaniel E.A."/>
        </authorList>
    </citation>
    <scope>NUCLEOTIDE SEQUENCE</scope>
    <source>
        <strain evidence="3">UWPOB_OBS1</strain>
    </source>
</reference>
<feature type="domain" description="Peptidase C14 caspase" evidence="2">
    <location>
        <begin position="49"/>
        <end position="281"/>
    </location>
</feature>
<organism evidence="3 4">
    <name type="scientific">Candidatus Obscuribacter phosphatis</name>
    <dbReference type="NCBI Taxonomy" id="1906157"/>
    <lineage>
        <taxon>Bacteria</taxon>
        <taxon>Bacillati</taxon>
        <taxon>Candidatus Melainabacteria</taxon>
        <taxon>Candidatus Obscuribacterales</taxon>
        <taxon>Candidatus Obscuribacteraceae</taxon>
        <taxon>Candidatus Obscuribacter</taxon>
    </lineage>
</organism>
<dbReference type="AlphaFoldDB" id="A0A8J7TLS9"/>
<proteinExistence type="predicted"/>
<feature type="compositionally biased region" description="Low complexity" evidence="1">
    <location>
        <begin position="529"/>
        <end position="542"/>
    </location>
</feature>
<dbReference type="InterPro" id="IPR029030">
    <property type="entry name" value="Caspase-like_dom_sf"/>
</dbReference>
<accession>A0A8J7TLS9</accession>
<dbReference type="GO" id="GO:0004197">
    <property type="term" value="F:cysteine-type endopeptidase activity"/>
    <property type="evidence" value="ECO:0007669"/>
    <property type="project" value="InterPro"/>
</dbReference>
<evidence type="ECO:0000313" key="3">
    <source>
        <dbReference type="EMBL" id="MBN8660276.1"/>
    </source>
</evidence>
<dbReference type="GO" id="GO:0006508">
    <property type="term" value="P:proteolysis"/>
    <property type="evidence" value="ECO:0007669"/>
    <property type="project" value="InterPro"/>
</dbReference>
<dbReference type="PANTHER" id="PTHR22576">
    <property type="entry name" value="MUCOSA ASSOCIATED LYMPHOID TISSUE LYMPHOMA TRANSLOCATION PROTEIN 1/PARACASPASE"/>
    <property type="match status" value="1"/>
</dbReference>
<sequence>MKRLKGLFLIISVLMAGAGLELLQPVRAQSTSEQSQLDGFALNRPIRDKWALVVGISEFANPSLNLKYSAKDAQDFADYLVKEAGFAPDHVRLLLNKEATERRILSELGDKFLPRTAHPDDLVVLYISTHGSGADLDVGGQNYLIAYDTDVDDLYTTGIPMQKLASDIKERVHCDRVVIFLDACHSGATRTESKGLSRTGIDAGELAVGSGQMVIASSSEDQVSWESKNGSNGVFTANLLEALRKKGKETTIGEMFSELKERVQEQVLRERGRMQTPVLESKWKGNDLCIAAQPVNRRPGLPEVKSSSTKVGSSIALSQPPVSQQPVQEKPIQEKPIQAASVSPLPISQRPAEKVEKPAAAYVKPGILIVPGTSVGRSRLGMSREDVENILGRPTSEGAGSITYRTADRRYFLSLRFSEGKVSEIAFSSPAFQTASGLGLANVSALAADKDSGVKVVVKHGPFTVAEPTSGGLRLAWRESGNSFGVVYKGAPTDMLRWWSDLMPGLENAAALNMVPRPLAQAKEPAKVQAGSESQSQSSSTAQANLIVPGKSIAKIKLGMSRSEIVSLLGKPGDQAGSVFSYWTPDRKYILAVRFVDDKASEVLFNSKAFSTSFGLNVANFTGPEFRSYFAPVHQAGARPAPIFTLKEGGLSFIQPVAVSYPMGWLHSLSNRADDMEWMTEIVSDLQKGRNGMPLGGPRGRRRMQSMLHFDLGQY</sequence>
<dbReference type="SUPFAM" id="SSF52129">
    <property type="entry name" value="Caspase-like"/>
    <property type="match status" value="1"/>
</dbReference>
<feature type="region of interest" description="Disordered" evidence="1">
    <location>
        <begin position="299"/>
        <end position="324"/>
    </location>
</feature>
<dbReference type="Pfam" id="PF00656">
    <property type="entry name" value="Peptidase_C14"/>
    <property type="match status" value="1"/>
</dbReference>
<evidence type="ECO:0000259" key="2">
    <source>
        <dbReference type="Pfam" id="PF00656"/>
    </source>
</evidence>
<evidence type="ECO:0000313" key="4">
    <source>
        <dbReference type="Proteomes" id="UP000664277"/>
    </source>
</evidence>
<dbReference type="InterPro" id="IPR052039">
    <property type="entry name" value="Caspase-related_regulators"/>
</dbReference>
<dbReference type="InterPro" id="IPR011600">
    <property type="entry name" value="Pept_C14_caspase"/>
</dbReference>
<feature type="region of interest" description="Disordered" evidence="1">
    <location>
        <begin position="523"/>
        <end position="542"/>
    </location>
</feature>
<evidence type="ECO:0000256" key="1">
    <source>
        <dbReference type="SAM" id="MobiDB-lite"/>
    </source>
</evidence>
<dbReference type="EMBL" id="JAFLCK010000009">
    <property type="protein sequence ID" value="MBN8660276.1"/>
    <property type="molecule type" value="Genomic_DNA"/>
</dbReference>
<dbReference type="PANTHER" id="PTHR22576:SF37">
    <property type="entry name" value="MUCOSA-ASSOCIATED LYMPHOID TISSUE LYMPHOMA TRANSLOCATION PROTEIN 1"/>
    <property type="match status" value="1"/>
</dbReference>
<feature type="compositionally biased region" description="Polar residues" evidence="1">
    <location>
        <begin position="305"/>
        <end position="317"/>
    </location>
</feature>
<gene>
    <name evidence="3" type="ORF">J0M35_07950</name>
</gene>
<protein>
    <submittedName>
        <fullName evidence="3">Caspase family protein</fullName>
    </submittedName>
</protein>
<dbReference type="Gene3D" id="3.40.50.1460">
    <property type="match status" value="1"/>
</dbReference>
<name>A0A8J7TLS9_9BACT</name>
<dbReference type="Proteomes" id="UP000664277">
    <property type="component" value="Unassembled WGS sequence"/>
</dbReference>
<comment type="caution">
    <text evidence="3">The sequence shown here is derived from an EMBL/GenBank/DDBJ whole genome shotgun (WGS) entry which is preliminary data.</text>
</comment>